<name>A0A8C6EME5_MARMA</name>
<evidence type="ECO:0000313" key="2">
    <source>
        <dbReference type="Ensembl" id="ENSMMMP00000001437.1"/>
    </source>
</evidence>
<dbReference type="GeneTree" id="ENSGT00940000162285"/>
<proteinExistence type="predicted"/>
<protein>
    <submittedName>
        <fullName evidence="2">Uncharacterized protein</fullName>
    </submittedName>
</protein>
<accession>A0A8C6EME5</accession>
<dbReference type="Proteomes" id="UP000694407">
    <property type="component" value="Unplaced"/>
</dbReference>
<dbReference type="Ensembl" id="ENSMMMT00000001607.1">
    <property type="protein sequence ID" value="ENSMMMP00000001437.1"/>
    <property type="gene ID" value="ENSMMMG00000001318.1"/>
</dbReference>
<evidence type="ECO:0000313" key="3">
    <source>
        <dbReference type="Proteomes" id="UP000694407"/>
    </source>
</evidence>
<organism evidence="2 3">
    <name type="scientific">Marmota marmota marmota</name>
    <name type="common">Alpine marmot</name>
    <dbReference type="NCBI Taxonomy" id="9994"/>
    <lineage>
        <taxon>Eukaryota</taxon>
        <taxon>Metazoa</taxon>
        <taxon>Chordata</taxon>
        <taxon>Craniata</taxon>
        <taxon>Vertebrata</taxon>
        <taxon>Euteleostomi</taxon>
        <taxon>Mammalia</taxon>
        <taxon>Eutheria</taxon>
        <taxon>Euarchontoglires</taxon>
        <taxon>Glires</taxon>
        <taxon>Rodentia</taxon>
        <taxon>Sciuromorpha</taxon>
        <taxon>Sciuridae</taxon>
        <taxon>Xerinae</taxon>
        <taxon>Marmotini</taxon>
        <taxon>Marmota</taxon>
    </lineage>
</organism>
<dbReference type="AlphaFoldDB" id="A0A8C6EME5"/>
<reference evidence="2" key="1">
    <citation type="submission" date="2025-08" db="UniProtKB">
        <authorList>
            <consortium name="Ensembl"/>
        </authorList>
    </citation>
    <scope>IDENTIFICATION</scope>
</reference>
<keyword evidence="3" id="KW-1185">Reference proteome</keyword>
<feature type="region of interest" description="Disordered" evidence="1">
    <location>
        <begin position="103"/>
        <end position="149"/>
    </location>
</feature>
<reference evidence="2" key="2">
    <citation type="submission" date="2025-09" db="UniProtKB">
        <authorList>
            <consortium name="Ensembl"/>
        </authorList>
    </citation>
    <scope>IDENTIFICATION</scope>
</reference>
<dbReference type="PANTHER" id="PTHR40141:SF2">
    <property type="entry name" value="3',5'-CYCLIC-AMP PHOSPHODIESTERASE"/>
    <property type="match status" value="1"/>
</dbReference>
<evidence type="ECO:0000256" key="1">
    <source>
        <dbReference type="SAM" id="MobiDB-lite"/>
    </source>
</evidence>
<sequence>PKQGSRVLSDSVFDLENGLSRGRTVLDPQSGAGLGRGAQAPAPHSQRRESFLYRSDSDYELSPKALSRNSSVASDLHGEDMIVTPFAQVGSSRTPTTFRLQLPATSDHLSPDRSSPPLPKAKSTVQSSTQGWGRWEGGGRKAGDRWLEL</sequence>
<dbReference type="PANTHER" id="PTHR40141">
    <property type="entry name" value="3',5'-CYCLIC-AMP PHOSPHODIESTERASE-RELATED"/>
    <property type="match status" value="1"/>
</dbReference>
<feature type="region of interest" description="Disordered" evidence="1">
    <location>
        <begin position="19"/>
        <end position="49"/>
    </location>
</feature>
<feature type="compositionally biased region" description="Basic and acidic residues" evidence="1">
    <location>
        <begin position="137"/>
        <end position="149"/>
    </location>
</feature>